<keyword evidence="3" id="KW-0805">Transcription regulation</keyword>
<evidence type="ECO:0000313" key="10">
    <source>
        <dbReference type="Proteomes" id="UP000807825"/>
    </source>
</evidence>
<keyword evidence="1" id="KW-0547">Nucleotide-binding</keyword>
<dbReference type="InterPro" id="IPR000700">
    <property type="entry name" value="PAS-assoc_C"/>
</dbReference>
<evidence type="ECO:0000256" key="5">
    <source>
        <dbReference type="ARBA" id="ARBA00023163"/>
    </source>
</evidence>
<dbReference type="InterPro" id="IPR029016">
    <property type="entry name" value="GAF-like_dom_sf"/>
</dbReference>
<name>A0A9D6V1K0_9BACT</name>
<sequence>MPKKPQNDEQRAQDRAAELEAWKSQHEWLLKGRDDCAAMFKNLIENSDMGVYLVQCGIFKYVNPKVSQLSGYTLDELMNQFEIKRLVIPEDWPLVEDNLRKRLSGEIDASCYRFRGAKKNGEVVYLEVHGSRMDYQGAPAVLGTALDVTQQVESEAALGKELTKFHALYELAVGMTSDLELDETLMMVVEQARNLLGADTAYLALCDETAKEVYMHTLSGIKTEAFKKLRLPFGEGLGGKVATTGMGFIVEDYFLEVESQVQDIVRGEGLISGLAVPIKIGKTSLGVLYGFNRSRTCFSKSDLDTLSLLGNLAAIEIMRKKQETDLRKASEGLERKVQERTTELFVANEQLKQEIAERKKAENALCRNEAMLRDILATSPVGIGLTENRIIRWANESWMTMFGFQDEKEFVGRRTDILYQSEEEYERVGGLLYESLETGGITSSDATFRRKDGSIFYGHVRFKAVDPSDPSRRVISAISDVSDRRRAEEALREAQQRLELALTGADLLWWDWSIQSDAIVVGEQASATLGYSLDGIEPSFRFWQEIVHPDDAPLAMRALREHFEGLAPVFDSEQRLRTASGEWRWTLVRGKVVERDEQSNPLRMAGTFRDITPRKLAEEALRLSEQRFRAVFQEAEDFIFIKDRALNCIDANPSSERFVGVPASQLIGSQCDHLLSPDEALHVQELDERVLKGESVQEEHLRVVNGVPMVLLTTRVPLRDDSGSIVGILGISRDITDRKRIEARTEVMEDYPSKTMQLTLKTATLASKRDITVLLTGESGSGKDYLAKFIHDRSDRANRPYFSLNCAALTAHLAESELFGHEKGSFTGAVGRKRGMLELAEGGTLLLNEIGELSLQLQAKLLTFLDTRKFTRVGGEKEISVNVRIVAATNRNLEKETEDGRFRMDLFFRINVMRIEVPPLRERREDIPLLVRELLMRLRRDLQLTEDPVVDPLAMQVLTDYDWPGNVRELRNVLERALILSHGKKVNVASLGFQTGESSIPEGKSASFSASFPSERSLNEITREMKRFFINQALRTSSGSRQKAAKLLGISRYSLKHYMKSLGYDLGEE</sequence>
<dbReference type="InterPro" id="IPR002078">
    <property type="entry name" value="Sigma_54_int"/>
</dbReference>
<dbReference type="Gene3D" id="3.30.450.20">
    <property type="entry name" value="PAS domain"/>
    <property type="match status" value="4"/>
</dbReference>
<dbReference type="SMART" id="SM00382">
    <property type="entry name" value="AAA"/>
    <property type="match status" value="1"/>
</dbReference>
<dbReference type="SMART" id="SM00086">
    <property type="entry name" value="PAC"/>
    <property type="match status" value="4"/>
</dbReference>
<dbReference type="GO" id="GO:0006355">
    <property type="term" value="P:regulation of DNA-templated transcription"/>
    <property type="evidence" value="ECO:0007669"/>
    <property type="project" value="InterPro"/>
</dbReference>
<keyword evidence="4" id="KW-0238">DNA-binding</keyword>
<dbReference type="GO" id="GO:0043565">
    <property type="term" value="F:sequence-specific DNA binding"/>
    <property type="evidence" value="ECO:0007669"/>
    <property type="project" value="InterPro"/>
</dbReference>
<dbReference type="InterPro" id="IPR009057">
    <property type="entry name" value="Homeodomain-like_sf"/>
</dbReference>
<dbReference type="InterPro" id="IPR013656">
    <property type="entry name" value="PAS_4"/>
</dbReference>
<feature type="domain" description="PAC" evidence="8">
    <location>
        <begin position="442"/>
        <end position="493"/>
    </location>
</feature>
<dbReference type="PROSITE" id="PS00675">
    <property type="entry name" value="SIGMA54_INTERACT_1"/>
    <property type="match status" value="1"/>
</dbReference>
<dbReference type="InterPro" id="IPR003593">
    <property type="entry name" value="AAA+_ATPase"/>
</dbReference>
<dbReference type="InterPro" id="IPR027417">
    <property type="entry name" value="P-loop_NTPase"/>
</dbReference>
<dbReference type="SUPFAM" id="SSF52540">
    <property type="entry name" value="P-loop containing nucleoside triphosphate hydrolases"/>
    <property type="match status" value="1"/>
</dbReference>
<dbReference type="Pfam" id="PF02954">
    <property type="entry name" value="HTH_8"/>
    <property type="match status" value="1"/>
</dbReference>
<feature type="domain" description="PAC" evidence="8">
    <location>
        <begin position="694"/>
        <end position="747"/>
    </location>
</feature>
<evidence type="ECO:0000256" key="2">
    <source>
        <dbReference type="ARBA" id="ARBA00022840"/>
    </source>
</evidence>
<dbReference type="PANTHER" id="PTHR32071:SF121">
    <property type="entry name" value="SIGMA L-DEPENDENT TRANSCRIPTIONAL REGULATOR YQIR-RELATED"/>
    <property type="match status" value="1"/>
</dbReference>
<dbReference type="SMART" id="SM00065">
    <property type="entry name" value="GAF"/>
    <property type="match status" value="1"/>
</dbReference>
<dbReference type="InterPro" id="IPR001610">
    <property type="entry name" value="PAC"/>
</dbReference>
<feature type="domain" description="PAS" evidence="7">
    <location>
        <begin position="624"/>
        <end position="694"/>
    </location>
</feature>
<protein>
    <submittedName>
        <fullName evidence="9">PAS domain S-box protein</fullName>
    </submittedName>
</protein>
<feature type="domain" description="PAC" evidence="8">
    <location>
        <begin position="570"/>
        <end position="623"/>
    </location>
</feature>
<dbReference type="GO" id="GO:0005524">
    <property type="term" value="F:ATP binding"/>
    <property type="evidence" value="ECO:0007669"/>
    <property type="project" value="UniProtKB-KW"/>
</dbReference>
<dbReference type="Gene3D" id="1.10.8.60">
    <property type="match status" value="1"/>
</dbReference>
<evidence type="ECO:0000259" key="6">
    <source>
        <dbReference type="PROSITE" id="PS50045"/>
    </source>
</evidence>
<dbReference type="EMBL" id="JACRDE010000174">
    <property type="protein sequence ID" value="MBI5249039.1"/>
    <property type="molecule type" value="Genomic_DNA"/>
</dbReference>
<dbReference type="SMART" id="SM00091">
    <property type="entry name" value="PAS"/>
    <property type="match status" value="4"/>
</dbReference>
<dbReference type="PRINTS" id="PR01590">
    <property type="entry name" value="HTHFIS"/>
</dbReference>
<feature type="domain" description="PAS" evidence="7">
    <location>
        <begin position="57"/>
        <end position="106"/>
    </location>
</feature>
<proteinExistence type="predicted"/>
<dbReference type="Pfam" id="PF00158">
    <property type="entry name" value="Sigma54_activat"/>
    <property type="match status" value="1"/>
</dbReference>
<dbReference type="PROSITE" id="PS50045">
    <property type="entry name" value="SIGMA54_INTERACT_4"/>
    <property type="match status" value="1"/>
</dbReference>
<accession>A0A9D6V1K0</accession>
<evidence type="ECO:0000256" key="3">
    <source>
        <dbReference type="ARBA" id="ARBA00023015"/>
    </source>
</evidence>
<dbReference type="SUPFAM" id="SSF46689">
    <property type="entry name" value="Homeodomain-like"/>
    <property type="match status" value="1"/>
</dbReference>
<dbReference type="InterPro" id="IPR000014">
    <property type="entry name" value="PAS"/>
</dbReference>
<dbReference type="Gene3D" id="1.10.10.60">
    <property type="entry name" value="Homeodomain-like"/>
    <property type="match status" value="1"/>
</dbReference>
<evidence type="ECO:0000256" key="1">
    <source>
        <dbReference type="ARBA" id="ARBA00022741"/>
    </source>
</evidence>
<dbReference type="Gene3D" id="3.40.50.300">
    <property type="entry name" value="P-loop containing nucleotide triphosphate hydrolases"/>
    <property type="match status" value="1"/>
</dbReference>
<evidence type="ECO:0000256" key="4">
    <source>
        <dbReference type="ARBA" id="ARBA00023125"/>
    </source>
</evidence>
<organism evidence="9 10">
    <name type="scientific">Desulfomonile tiedjei</name>
    <dbReference type="NCBI Taxonomy" id="2358"/>
    <lineage>
        <taxon>Bacteria</taxon>
        <taxon>Pseudomonadati</taxon>
        <taxon>Thermodesulfobacteriota</taxon>
        <taxon>Desulfomonilia</taxon>
        <taxon>Desulfomonilales</taxon>
        <taxon>Desulfomonilaceae</taxon>
        <taxon>Desulfomonile</taxon>
    </lineage>
</organism>
<dbReference type="SUPFAM" id="SSF55781">
    <property type="entry name" value="GAF domain-like"/>
    <property type="match status" value="1"/>
</dbReference>
<feature type="domain" description="Sigma-54 factor interaction" evidence="6">
    <location>
        <begin position="753"/>
        <end position="979"/>
    </location>
</feature>
<dbReference type="InterPro" id="IPR002197">
    <property type="entry name" value="HTH_Fis"/>
</dbReference>
<evidence type="ECO:0000259" key="8">
    <source>
        <dbReference type="PROSITE" id="PS50113"/>
    </source>
</evidence>
<dbReference type="InterPro" id="IPR013655">
    <property type="entry name" value="PAS_fold_3"/>
</dbReference>
<dbReference type="PROSITE" id="PS00688">
    <property type="entry name" value="SIGMA54_INTERACT_3"/>
    <property type="match status" value="1"/>
</dbReference>
<dbReference type="InterPro" id="IPR003018">
    <property type="entry name" value="GAF"/>
</dbReference>
<dbReference type="PROSITE" id="PS50113">
    <property type="entry name" value="PAC"/>
    <property type="match status" value="3"/>
</dbReference>
<keyword evidence="5" id="KW-0804">Transcription</keyword>
<dbReference type="SUPFAM" id="SSF55785">
    <property type="entry name" value="PYP-like sensor domain (PAS domain)"/>
    <property type="match status" value="4"/>
</dbReference>
<dbReference type="CDD" id="cd00009">
    <property type="entry name" value="AAA"/>
    <property type="match status" value="1"/>
</dbReference>
<dbReference type="Gene3D" id="3.30.450.40">
    <property type="match status" value="1"/>
</dbReference>
<dbReference type="Proteomes" id="UP000807825">
    <property type="component" value="Unassembled WGS sequence"/>
</dbReference>
<dbReference type="InterPro" id="IPR025944">
    <property type="entry name" value="Sigma_54_int_dom_CS"/>
</dbReference>
<dbReference type="PROSITE" id="PS50112">
    <property type="entry name" value="PAS"/>
    <property type="match status" value="2"/>
</dbReference>
<comment type="caution">
    <text evidence="9">The sequence shown here is derived from an EMBL/GenBank/DDBJ whole genome shotgun (WGS) entry which is preliminary data.</text>
</comment>
<dbReference type="Pfam" id="PF13426">
    <property type="entry name" value="PAS_9"/>
    <property type="match status" value="1"/>
</dbReference>
<keyword evidence="2" id="KW-0067">ATP-binding</keyword>
<reference evidence="9" key="1">
    <citation type="submission" date="2020-07" db="EMBL/GenBank/DDBJ databases">
        <title>Huge and variable diversity of episymbiotic CPR bacteria and DPANN archaea in groundwater ecosystems.</title>
        <authorList>
            <person name="He C.Y."/>
            <person name="Keren R."/>
            <person name="Whittaker M."/>
            <person name="Farag I.F."/>
            <person name="Doudna J."/>
            <person name="Cate J.H.D."/>
            <person name="Banfield J.F."/>
        </authorList>
    </citation>
    <scope>NUCLEOTIDE SEQUENCE</scope>
    <source>
        <strain evidence="9">NC_groundwater_1664_Pr3_B-0.1um_52_9</strain>
    </source>
</reference>
<dbReference type="InterPro" id="IPR058031">
    <property type="entry name" value="AAA_lid_NorR"/>
</dbReference>
<dbReference type="Pfam" id="PF08447">
    <property type="entry name" value="PAS_3"/>
    <property type="match status" value="2"/>
</dbReference>
<gene>
    <name evidence="9" type="ORF">HY912_06050</name>
</gene>
<evidence type="ECO:0000259" key="7">
    <source>
        <dbReference type="PROSITE" id="PS50112"/>
    </source>
</evidence>
<dbReference type="InterPro" id="IPR035965">
    <property type="entry name" value="PAS-like_dom_sf"/>
</dbReference>
<dbReference type="FunFam" id="3.40.50.300:FF:000006">
    <property type="entry name" value="DNA-binding transcriptional regulator NtrC"/>
    <property type="match status" value="1"/>
</dbReference>
<dbReference type="InterPro" id="IPR025662">
    <property type="entry name" value="Sigma_54_int_dom_ATP-bd_1"/>
</dbReference>
<evidence type="ECO:0000313" key="9">
    <source>
        <dbReference type="EMBL" id="MBI5249039.1"/>
    </source>
</evidence>
<dbReference type="Pfam" id="PF25601">
    <property type="entry name" value="AAA_lid_14"/>
    <property type="match status" value="1"/>
</dbReference>
<dbReference type="CDD" id="cd00130">
    <property type="entry name" value="PAS"/>
    <property type="match status" value="4"/>
</dbReference>
<dbReference type="Pfam" id="PF08448">
    <property type="entry name" value="PAS_4"/>
    <property type="match status" value="1"/>
</dbReference>
<dbReference type="PANTHER" id="PTHR32071">
    <property type="entry name" value="TRANSCRIPTIONAL REGULATORY PROTEIN"/>
    <property type="match status" value="1"/>
</dbReference>
<dbReference type="NCBIfam" id="TIGR00229">
    <property type="entry name" value="sensory_box"/>
    <property type="match status" value="4"/>
</dbReference>
<dbReference type="AlphaFoldDB" id="A0A9D6V1K0"/>
<dbReference type="Pfam" id="PF13185">
    <property type="entry name" value="GAF_2"/>
    <property type="match status" value="1"/>
</dbReference>